<sequence>MAGVADTTGITAGVVASVAAATSIEMNNPSDNINLLEKAFYLHEKHRSKGRHCPKFKKCKFPIFLENGGKL</sequence>
<comment type="caution">
    <text evidence="1">The sequence shown here is derived from an EMBL/GenBank/DDBJ whole genome shotgun (WGS) entry which is preliminary data.</text>
</comment>
<dbReference type="EMBL" id="LLXL01005555">
    <property type="protein sequence ID" value="PKK56482.1"/>
    <property type="molecule type" value="Genomic_DNA"/>
</dbReference>
<dbReference type="Proteomes" id="UP000233469">
    <property type="component" value="Unassembled WGS sequence"/>
</dbReference>
<name>A0A2N1M4A6_9GLOM</name>
<accession>A0A2N1M4A6</accession>
<proteinExistence type="predicted"/>
<reference evidence="1 2" key="2">
    <citation type="submission" date="2017-10" db="EMBL/GenBank/DDBJ databases">
        <title>Extensive intraspecific genome diversity in a model arbuscular mycorrhizal fungus.</title>
        <authorList>
            <person name="Chen E.C.H."/>
            <person name="Morin E."/>
            <person name="Baudet D."/>
            <person name="Noel J."/>
            <person name="Ndikumana S."/>
            <person name="Charron P."/>
            <person name="St-Onge C."/>
            <person name="Giorgi J."/>
            <person name="Grigoriev I.V."/>
            <person name="Roux C."/>
            <person name="Martin F.M."/>
            <person name="Corradi N."/>
        </authorList>
    </citation>
    <scope>NUCLEOTIDE SEQUENCE [LARGE SCALE GENOMIC DNA]</scope>
    <source>
        <strain evidence="1 2">C2</strain>
    </source>
</reference>
<dbReference type="AlphaFoldDB" id="A0A2N1M4A6"/>
<protein>
    <submittedName>
        <fullName evidence="1">Uncharacterized protein</fullName>
    </submittedName>
</protein>
<evidence type="ECO:0000313" key="2">
    <source>
        <dbReference type="Proteomes" id="UP000233469"/>
    </source>
</evidence>
<reference evidence="1 2" key="1">
    <citation type="submission" date="2016-04" db="EMBL/GenBank/DDBJ databases">
        <title>Genome analyses suggest a sexual origin of heterokaryosis in a supposedly ancient asexual fungus.</title>
        <authorList>
            <person name="Ropars J."/>
            <person name="Sedzielewska K."/>
            <person name="Noel J."/>
            <person name="Charron P."/>
            <person name="Farinelli L."/>
            <person name="Marton T."/>
            <person name="Kruger M."/>
            <person name="Pelin A."/>
            <person name="Brachmann A."/>
            <person name="Corradi N."/>
        </authorList>
    </citation>
    <scope>NUCLEOTIDE SEQUENCE [LARGE SCALE GENOMIC DNA]</scope>
    <source>
        <strain evidence="1 2">C2</strain>
    </source>
</reference>
<organism evidence="1 2">
    <name type="scientific">Rhizophagus irregularis</name>
    <dbReference type="NCBI Taxonomy" id="588596"/>
    <lineage>
        <taxon>Eukaryota</taxon>
        <taxon>Fungi</taxon>
        <taxon>Fungi incertae sedis</taxon>
        <taxon>Mucoromycota</taxon>
        <taxon>Glomeromycotina</taxon>
        <taxon>Glomeromycetes</taxon>
        <taxon>Glomerales</taxon>
        <taxon>Glomeraceae</taxon>
        <taxon>Rhizophagus</taxon>
    </lineage>
</organism>
<gene>
    <name evidence="1" type="ORF">RhiirC2_799909</name>
</gene>
<evidence type="ECO:0000313" key="1">
    <source>
        <dbReference type="EMBL" id="PKK56482.1"/>
    </source>
</evidence>